<dbReference type="PANTHER" id="PTHR44858">
    <property type="entry name" value="TETRATRICOPEPTIDE REPEAT PROTEIN 6"/>
    <property type="match status" value="1"/>
</dbReference>
<evidence type="ECO:0008006" key="6">
    <source>
        <dbReference type="Google" id="ProtNLM"/>
    </source>
</evidence>
<keyword evidence="2 3" id="KW-0802">TPR repeat</keyword>
<dbReference type="Pfam" id="PF00515">
    <property type="entry name" value="TPR_1"/>
    <property type="match status" value="2"/>
</dbReference>
<dbReference type="SUPFAM" id="SSF53756">
    <property type="entry name" value="UDP-Glycosyltransferase/glycogen phosphorylase"/>
    <property type="match status" value="1"/>
</dbReference>
<dbReference type="RefSeq" id="WP_114842101.1">
    <property type="nucleotide sequence ID" value="NZ_CP031219.1"/>
</dbReference>
<dbReference type="EMBL" id="NXID01000025">
    <property type="protein sequence ID" value="RXK15553.1"/>
    <property type="molecule type" value="Genomic_DNA"/>
</dbReference>
<dbReference type="PROSITE" id="PS50005">
    <property type="entry name" value="TPR"/>
    <property type="match status" value="4"/>
</dbReference>
<dbReference type="SUPFAM" id="SSF48452">
    <property type="entry name" value="TPR-like"/>
    <property type="match status" value="1"/>
</dbReference>
<proteinExistence type="predicted"/>
<evidence type="ECO:0000256" key="2">
    <source>
        <dbReference type="ARBA" id="ARBA00022803"/>
    </source>
</evidence>
<dbReference type="InterPro" id="IPR011990">
    <property type="entry name" value="TPR-like_helical_dom_sf"/>
</dbReference>
<dbReference type="InterPro" id="IPR050498">
    <property type="entry name" value="Ycf3"/>
</dbReference>
<comment type="caution">
    <text evidence="4">The sequence shown here is derived from an EMBL/GenBank/DDBJ whole genome shotgun (WGS) entry which is preliminary data.</text>
</comment>
<dbReference type="AlphaFoldDB" id="A0AAX2AHZ0"/>
<name>A0AAX2AHZ0_9BACT</name>
<dbReference type="Proteomes" id="UP000290092">
    <property type="component" value="Unassembled WGS sequence"/>
</dbReference>
<feature type="repeat" description="TPR" evidence="3">
    <location>
        <begin position="72"/>
        <end position="105"/>
    </location>
</feature>
<feature type="repeat" description="TPR" evidence="3">
    <location>
        <begin position="106"/>
        <end position="139"/>
    </location>
</feature>
<protein>
    <recommendedName>
        <fullName evidence="6">Tetratricopeptide repeat protein</fullName>
    </recommendedName>
</protein>
<dbReference type="PROSITE" id="PS50293">
    <property type="entry name" value="TPR_REGION"/>
    <property type="match status" value="1"/>
</dbReference>
<gene>
    <name evidence="4" type="ORF">CP985_07830</name>
</gene>
<evidence type="ECO:0000256" key="3">
    <source>
        <dbReference type="PROSITE-ProRule" id="PRU00339"/>
    </source>
</evidence>
<dbReference type="Pfam" id="PF13414">
    <property type="entry name" value="TPR_11"/>
    <property type="match status" value="1"/>
</dbReference>
<dbReference type="Gene3D" id="3.40.50.2000">
    <property type="entry name" value="Glycogen Phosphorylase B"/>
    <property type="match status" value="1"/>
</dbReference>
<evidence type="ECO:0000313" key="5">
    <source>
        <dbReference type="Proteomes" id="UP000290092"/>
    </source>
</evidence>
<feature type="repeat" description="TPR" evidence="3">
    <location>
        <begin position="38"/>
        <end position="71"/>
    </location>
</feature>
<dbReference type="PANTHER" id="PTHR44858:SF1">
    <property type="entry name" value="UDP-N-ACETYLGLUCOSAMINE--PEPTIDE N-ACETYLGLUCOSAMINYLTRANSFERASE SPINDLY-RELATED"/>
    <property type="match status" value="1"/>
</dbReference>
<keyword evidence="5" id="KW-1185">Reference proteome</keyword>
<dbReference type="KEGG" id="amyt:AMYT_1681"/>
<sequence length="524" mass="62105">MNKKLSLAISLHQDRNLQEAKALYKKLLSENLTLNESEILYTNYANILFLQNSYDLAITFYTKAIEINPQAFKTFFNLGVLYLNISEYLKAKENFLEAIKIKEDYLNAYINLGVCYKKLKKYNLSLKCYEKAIFYKTDDIDARYNKANLLHTLEKYKDAIRQFDIVLSLDKSNYKAYYSKGLSLLALGKYSQALFHYEKAIELKEDYADAHFAKSNILLLYGDYKEGFKEYDYRWEAKNELKKASYNLPFYNNEDLNNKTILIAQEQGFGDNIQFIRFINYLKVKKNPKKIYFAVNNELRTLFEDSFYDIEFVSNNQTLYNVDYYTSLMCLPKILNLDLEDVKIKTPYLTFKANKKKIKKQNFKLHIGFFYQGNKKYKNDKNRSIDAVYFHQLFSLKEVAFYSLQIENVENFKASNVYDCSKSIKDFKDTANIISQLDLVITIDSSIAHLCGALGKNCWVLLPFIPDWRWMIERSDTVWYDSLKLYRQKKDKNWQIVFDKVFKDLNFILEKKDKKFLLNKKNTI</sequence>
<accession>A0AAX2AHZ0</accession>
<dbReference type="SMART" id="SM00028">
    <property type="entry name" value="TPR"/>
    <property type="match status" value="6"/>
</dbReference>
<organism evidence="4 5">
    <name type="scientific">Malaciobacter mytili LMG 24559</name>
    <dbReference type="NCBI Taxonomy" id="1032238"/>
    <lineage>
        <taxon>Bacteria</taxon>
        <taxon>Pseudomonadati</taxon>
        <taxon>Campylobacterota</taxon>
        <taxon>Epsilonproteobacteria</taxon>
        <taxon>Campylobacterales</taxon>
        <taxon>Arcobacteraceae</taxon>
        <taxon>Malaciobacter</taxon>
    </lineage>
</organism>
<dbReference type="Gene3D" id="1.25.40.10">
    <property type="entry name" value="Tetratricopeptide repeat domain"/>
    <property type="match status" value="3"/>
</dbReference>
<evidence type="ECO:0000256" key="1">
    <source>
        <dbReference type="ARBA" id="ARBA00022737"/>
    </source>
</evidence>
<evidence type="ECO:0000313" key="4">
    <source>
        <dbReference type="EMBL" id="RXK15553.1"/>
    </source>
</evidence>
<dbReference type="InterPro" id="IPR019734">
    <property type="entry name" value="TPR_rpt"/>
</dbReference>
<reference evidence="4 5" key="1">
    <citation type="submission" date="2017-09" db="EMBL/GenBank/DDBJ databases">
        <title>Genomics of the genus Arcobacter.</title>
        <authorList>
            <person name="Perez-Cataluna A."/>
            <person name="Figueras M.J."/>
            <person name="Salas-Masso N."/>
        </authorList>
    </citation>
    <scope>NUCLEOTIDE SEQUENCE [LARGE SCALE GENOMIC DNA]</scope>
    <source>
        <strain evidence="4 5">CECT 7386</strain>
    </source>
</reference>
<keyword evidence="1" id="KW-0677">Repeat</keyword>
<feature type="repeat" description="TPR" evidence="3">
    <location>
        <begin position="174"/>
        <end position="207"/>
    </location>
</feature>